<dbReference type="EMBL" id="JACXXP010000040">
    <property type="protein sequence ID" value="MBD3906745.1"/>
    <property type="molecule type" value="Genomic_DNA"/>
</dbReference>
<reference evidence="2" key="1">
    <citation type="submission" date="2023-07" db="EMBL/GenBank/DDBJ databases">
        <title>Description of novel Chryseobacterium sp. strain C-2.</title>
        <authorList>
            <person name="Saticioglu I.B."/>
        </authorList>
    </citation>
    <scope>NUCLEOTIDE SEQUENCE [LARGE SCALE GENOMIC DNA]</scope>
    <source>
        <strain evidence="2">C-2</strain>
    </source>
</reference>
<evidence type="ECO:0000313" key="2">
    <source>
        <dbReference type="Proteomes" id="UP000603715"/>
    </source>
</evidence>
<sequence>MKNNNLNDWNNQEEEWEDTFNSSIPAKPILQTSQIKRIFKTIDTTNSFVLLYGMEESFRTYIATCYNQKFPAYIGKDSQVKNPCVKITLDRIVLDTSTIDAKIGKECFATPQTYNDTNKIYNLLKNLDCKNLIVENSDYLFKMGSIDLVHYGIKIERTSDDLWDSETTVDEFNTLKKIKNNNINYFYHLYKNLGIKIIFSGLNATQNFLEGCTYKTDIGNNKFPYKKIKCLSKTTNKDYDTIFEFIQKDLNFQMNKLLYDDIKEFCLNEEMNIKETLETFKKCYQISKIAEMENINLTLFKNCFYEFISKERTELLHSSFLSCS</sequence>
<gene>
    <name evidence="1" type="ORF">IEW27_19355</name>
</gene>
<proteinExistence type="predicted"/>
<organism evidence="1 2">
    <name type="scientific">Chryseobacterium muglaense</name>
    <dbReference type="NCBI Taxonomy" id="2893752"/>
    <lineage>
        <taxon>Bacteria</taxon>
        <taxon>Pseudomonadati</taxon>
        <taxon>Bacteroidota</taxon>
        <taxon>Flavobacteriia</taxon>
        <taxon>Flavobacteriales</taxon>
        <taxon>Weeksellaceae</taxon>
        <taxon>Chryseobacterium group</taxon>
        <taxon>Chryseobacterium</taxon>
    </lineage>
</organism>
<dbReference type="Proteomes" id="UP000603715">
    <property type="component" value="Unassembled WGS sequence"/>
</dbReference>
<dbReference type="RefSeq" id="WP_191181138.1">
    <property type="nucleotide sequence ID" value="NZ_JACXXP010000040.1"/>
</dbReference>
<protein>
    <submittedName>
        <fullName evidence="1">Uncharacterized protein</fullName>
    </submittedName>
</protein>
<evidence type="ECO:0000313" key="1">
    <source>
        <dbReference type="EMBL" id="MBD3906745.1"/>
    </source>
</evidence>
<accession>A0ABR8M828</accession>
<comment type="caution">
    <text evidence="1">The sequence shown here is derived from an EMBL/GenBank/DDBJ whole genome shotgun (WGS) entry which is preliminary data.</text>
</comment>
<keyword evidence="2" id="KW-1185">Reference proteome</keyword>
<name>A0ABR8M828_9FLAO</name>